<dbReference type="RefSeq" id="WP_183120554.1">
    <property type="nucleotide sequence ID" value="NZ_JABEQF010000016.1"/>
</dbReference>
<dbReference type="FunFam" id="1.20.1250.20:FF:000018">
    <property type="entry name" value="MFS transporter permease"/>
    <property type="match status" value="1"/>
</dbReference>
<protein>
    <submittedName>
        <fullName evidence="8">MFS transporter</fullName>
    </submittedName>
</protein>
<feature type="transmembrane region" description="Helical" evidence="6">
    <location>
        <begin position="219"/>
        <end position="241"/>
    </location>
</feature>
<keyword evidence="9" id="KW-1185">Reference proteome</keyword>
<dbReference type="InterPro" id="IPR020846">
    <property type="entry name" value="MFS_dom"/>
</dbReference>
<evidence type="ECO:0000256" key="1">
    <source>
        <dbReference type="ARBA" id="ARBA00004141"/>
    </source>
</evidence>
<keyword evidence="5 6" id="KW-0472">Membrane</keyword>
<evidence type="ECO:0000256" key="4">
    <source>
        <dbReference type="ARBA" id="ARBA00022989"/>
    </source>
</evidence>
<keyword evidence="4 6" id="KW-1133">Transmembrane helix</keyword>
<evidence type="ECO:0000313" key="8">
    <source>
        <dbReference type="EMBL" id="MBB2191429.1"/>
    </source>
</evidence>
<keyword evidence="2" id="KW-0813">Transport</keyword>
<comment type="subcellular location">
    <subcellularLocation>
        <location evidence="1">Membrane</location>
        <topology evidence="1">Multi-pass membrane protein</topology>
    </subcellularLocation>
</comment>
<feature type="transmembrane region" description="Helical" evidence="6">
    <location>
        <begin position="85"/>
        <end position="106"/>
    </location>
</feature>
<feature type="transmembrane region" description="Helical" evidence="6">
    <location>
        <begin position="373"/>
        <end position="394"/>
    </location>
</feature>
<evidence type="ECO:0000259" key="7">
    <source>
        <dbReference type="PROSITE" id="PS50850"/>
    </source>
</evidence>
<dbReference type="Pfam" id="PF07690">
    <property type="entry name" value="MFS_1"/>
    <property type="match status" value="1"/>
</dbReference>
<feature type="transmembrane region" description="Helical" evidence="6">
    <location>
        <begin position="152"/>
        <end position="174"/>
    </location>
</feature>
<organism evidence="8 9">
    <name type="scientific">Gluconacetobacter azotocaptans</name>
    <dbReference type="NCBI Taxonomy" id="142834"/>
    <lineage>
        <taxon>Bacteria</taxon>
        <taxon>Pseudomonadati</taxon>
        <taxon>Pseudomonadota</taxon>
        <taxon>Alphaproteobacteria</taxon>
        <taxon>Acetobacterales</taxon>
        <taxon>Acetobacteraceae</taxon>
        <taxon>Gluconacetobacter</taxon>
    </lineage>
</organism>
<evidence type="ECO:0000256" key="5">
    <source>
        <dbReference type="ARBA" id="ARBA00023136"/>
    </source>
</evidence>
<dbReference type="EMBL" id="JABEQF010000016">
    <property type="protein sequence ID" value="MBB2191429.1"/>
    <property type="molecule type" value="Genomic_DNA"/>
</dbReference>
<dbReference type="InterPro" id="IPR011701">
    <property type="entry name" value="MFS"/>
</dbReference>
<feature type="transmembrane region" description="Helical" evidence="6">
    <location>
        <begin position="59"/>
        <end position="79"/>
    </location>
</feature>
<dbReference type="PANTHER" id="PTHR43791">
    <property type="entry name" value="PERMEASE-RELATED"/>
    <property type="match status" value="1"/>
</dbReference>
<proteinExistence type="predicted"/>
<feature type="transmembrane region" description="Helical" evidence="6">
    <location>
        <begin position="27"/>
        <end position="47"/>
    </location>
</feature>
<feature type="transmembrane region" description="Helical" evidence="6">
    <location>
        <begin position="314"/>
        <end position="332"/>
    </location>
</feature>
<dbReference type="GO" id="GO:0016020">
    <property type="term" value="C:membrane"/>
    <property type="evidence" value="ECO:0007669"/>
    <property type="project" value="UniProtKB-SubCell"/>
</dbReference>
<evidence type="ECO:0000256" key="3">
    <source>
        <dbReference type="ARBA" id="ARBA00022692"/>
    </source>
</evidence>
<feature type="transmembrane region" description="Helical" evidence="6">
    <location>
        <begin position="287"/>
        <end position="308"/>
    </location>
</feature>
<keyword evidence="3 6" id="KW-0812">Transmembrane</keyword>
<dbReference type="SUPFAM" id="SSF103473">
    <property type="entry name" value="MFS general substrate transporter"/>
    <property type="match status" value="1"/>
</dbReference>
<accession>A0A7W4PGB2</accession>
<sequence>MFFFAFIDRVNISFAAMDMRRDLSIPATTYGLGAGIFFLGYFIFEIPGNYILTKVGARTWLAVTMVTWGIISAGMAFIGNGRELLLLRFLLGIAEAGFYPGTLFFLMQSFPEKWHGRVISYLIVVIPVSSAVSSLLSGMILHLSGTWGFHGWQWIFLLEGLPSTFLGMLLFICLPNSVSEAGWLSREEKEYLFEVRHRRAQVKTDRTARSFLAVARDPYVWKLASIFFCLSFVNGTIHFWLPQMIGSVGFDKYAVMHLLPIPYFVGAVALIICAARSDRSGKRRWNILIPMGLAFLCLILTIVCQPLMMKGIFITIAIASLFTVLGLMWVVPGQILQGPAAAGGIALINSIGNLGNFFGPSIFSGLVQETGHYTVGLMMDSVVMFLSFLIFYVISTEKSGNVPL</sequence>
<dbReference type="InterPro" id="IPR036259">
    <property type="entry name" value="MFS_trans_sf"/>
</dbReference>
<dbReference type="PROSITE" id="PS50850">
    <property type="entry name" value="MFS"/>
    <property type="match status" value="1"/>
</dbReference>
<feature type="transmembrane region" description="Helical" evidence="6">
    <location>
        <begin position="118"/>
        <end position="140"/>
    </location>
</feature>
<dbReference type="GO" id="GO:0022857">
    <property type="term" value="F:transmembrane transporter activity"/>
    <property type="evidence" value="ECO:0007669"/>
    <property type="project" value="InterPro"/>
</dbReference>
<evidence type="ECO:0000313" key="9">
    <source>
        <dbReference type="Proteomes" id="UP000555756"/>
    </source>
</evidence>
<evidence type="ECO:0000256" key="2">
    <source>
        <dbReference type="ARBA" id="ARBA00022448"/>
    </source>
</evidence>
<dbReference type="Gene3D" id="1.20.1250.20">
    <property type="entry name" value="MFS general substrate transporter like domains"/>
    <property type="match status" value="2"/>
</dbReference>
<reference evidence="8 9" key="1">
    <citation type="submission" date="2020-04" db="EMBL/GenBank/DDBJ databases">
        <title>Description of novel Gluconacetobacter.</title>
        <authorList>
            <person name="Sombolestani A."/>
        </authorList>
    </citation>
    <scope>NUCLEOTIDE SEQUENCE [LARGE SCALE GENOMIC DNA]</scope>
    <source>
        <strain evidence="8 9">LMG 21311</strain>
    </source>
</reference>
<name>A0A7W4PGB2_9PROT</name>
<evidence type="ECO:0000256" key="6">
    <source>
        <dbReference type="SAM" id="Phobius"/>
    </source>
</evidence>
<dbReference type="PANTHER" id="PTHR43791:SF36">
    <property type="entry name" value="TRANSPORTER, PUTATIVE (AFU_ORTHOLOGUE AFUA_6G08340)-RELATED"/>
    <property type="match status" value="1"/>
</dbReference>
<feature type="domain" description="Major facilitator superfamily (MFS) profile" evidence="7">
    <location>
        <begin position="1"/>
        <end position="399"/>
    </location>
</feature>
<dbReference type="Proteomes" id="UP000555756">
    <property type="component" value="Unassembled WGS sequence"/>
</dbReference>
<comment type="caution">
    <text evidence="8">The sequence shown here is derived from an EMBL/GenBank/DDBJ whole genome shotgun (WGS) entry which is preliminary data.</text>
</comment>
<feature type="transmembrane region" description="Helical" evidence="6">
    <location>
        <begin position="344"/>
        <end position="367"/>
    </location>
</feature>
<feature type="transmembrane region" description="Helical" evidence="6">
    <location>
        <begin position="253"/>
        <end position="275"/>
    </location>
</feature>
<dbReference type="AlphaFoldDB" id="A0A7W4PGB2"/>
<gene>
    <name evidence="8" type="ORF">HLH34_15950</name>
</gene>